<accession>A0A0D8ZTH0</accession>
<name>A0A0D8ZTH0_9CYAN</name>
<comment type="caution">
    <text evidence="1">The sequence shown here is derived from an EMBL/GenBank/DDBJ whole genome shotgun (WGS) entry which is preliminary data.</text>
</comment>
<keyword evidence="2" id="KW-1185">Reference proteome</keyword>
<protein>
    <recommendedName>
        <fullName evidence="3">Leucine rich repeat variant</fullName>
    </recommendedName>
</protein>
<proteinExistence type="predicted"/>
<dbReference type="Proteomes" id="UP000032452">
    <property type="component" value="Unassembled WGS sequence"/>
</dbReference>
<evidence type="ECO:0000313" key="2">
    <source>
        <dbReference type="Proteomes" id="UP000032452"/>
    </source>
</evidence>
<dbReference type="OrthoDB" id="517778at2"/>
<dbReference type="InterPro" id="IPR011989">
    <property type="entry name" value="ARM-like"/>
</dbReference>
<gene>
    <name evidence="1" type="ORF">UH38_08305</name>
</gene>
<sequence length="417" mass="48022">MVDFCDRELKKIASNSSSSPALLTELSNNSDFEIRSLVASNPNTPVDILMKLGEEFPDQILENPVFNLLLLEEPDSRFVRLSLARSTKTNPEVLAKLAATEKHDETICCAVARNINTPIDTLKSMVVTNWHWRDGNFPLHLTYEVLTNSSMPIAYLEELLCLSIGCEELLWGFSHLPNLSLRMIEKLAENGAVSPALVEHPIVQKSPILLDKMARSSYDEPALRKILKNPIILPSTVEYLAGYNSPAIRNIVIERSDVSKKALDIVLFMQKKLGTPIDLLNELAEDYRFQKLLIDYPYTPSEVLEKTVDCYYVPKYNHDFDKREREYKDAFNDRNMVYKLACHPNTSFKLLERICVKLTQWAAYNDRTDKEMLRIVQDRLYNHYVVQVDTEKEPKIIGDRYSRENLFEPEPEDEIPF</sequence>
<dbReference type="STRING" id="1618023.UH38_08305"/>
<reference evidence="1 2" key="1">
    <citation type="submission" date="2015-02" db="EMBL/GenBank/DDBJ databases">
        <title>Draft genome of a novel marine cyanobacterium (Chroococcales) isolated from South Atlantic Ocean.</title>
        <authorList>
            <person name="Rigonato J."/>
            <person name="Alvarenga D.O."/>
            <person name="Branco L.H."/>
            <person name="Varani A.M."/>
            <person name="Brandini F.P."/>
            <person name="Fiore M.F."/>
        </authorList>
    </citation>
    <scope>NUCLEOTIDE SEQUENCE [LARGE SCALE GENOMIC DNA]</scope>
    <source>
        <strain evidence="1 2">CENA595</strain>
    </source>
</reference>
<evidence type="ECO:0008006" key="3">
    <source>
        <dbReference type="Google" id="ProtNLM"/>
    </source>
</evidence>
<evidence type="ECO:0000313" key="1">
    <source>
        <dbReference type="EMBL" id="KJH72068.1"/>
    </source>
</evidence>
<organism evidence="1 2">
    <name type="scientific">Aliterella atlantica CENA595</name>
    <dbReference type="NCBI Taxonomy" id="1618023"/>
    <lineage>
        <taxon>Bacteria</taxon>
        <taxon>Bacillati</taxon>
        <taxon>Cyanobacteriota</taxon>
        <taxon>Cyanophyceae</taxon>
        <taxon>Chroococcidiopsidales</taxon>
        <taxon>Aliterellaceae</taxon>
        <taxon>Aliterella</taxon>
    </lineage>
</organism>
<dbReference type="Gene3D" id="1.25.10.10">
    <property type="entry name" value="Leucine-rich Repeat Variant"/>
    <property type="match status" value="1"/>
</dbReference>
<dbReference type="RefSeq" id="WP_045054190.1">
    <property type="nucleotide sequence ID" value="NZ_CAWMDP010000040.1"/>
</dbReference>
<dbReference type="AlphaFoldDB" id="A0A0D8ZTH0"/>
<dbReference type="EMBL" id="JYON01000007">
    <property type="protein sequence ID" value="KJH72068.1"/>
    <property type="molecule type" value="Genomic_DNA"/>
</dbReference>